<dbReference type="PROSITE" id="PS51450">
    <property type="entry name" value="LRR"/>
    <property type="match status" value="2"/>
</dbReference>
<evidence type="ECO:0000256" key="1">
    <source>
        <dbReference type="ARBA" id="ARBA00004251"/>
    </source>
</evidence>
<name>A0A453MA19_AEGTS</name>
<dbReference type="InterPro" id="IPR032675">
    <property type="entry name" value="LRR_dom_sf"/>
</dbReference>
<proteinExistence type="inferred from homology"/>
<keyword evidence="9 12" id="KW-1133">Transmembrane helix</keyword>
<dbReference type="InterPro" id="IPR001611">
    <property type="entry name" value="Leu-rich_rpt"/>
</dbReference>
<keyword evidence="10 12" id="KW-0472">Membrane</keyword>
<keyword evidence="17" id="KW-1185">Reference proteome</keyword>
<evidence type="ECO:0000256" key="7">
    <source>
        <dbReference type="ARBA" id="ARBA00022729"/>
    </source>
</evidence>
<evidence type="ECO:0000256" key="4">
    <source>
        <dbReference type="ARBA" id="ARBA00022614"/>
    </source>
</evidence>
<comment type="subcellular location">
    <subcellularLocation>
        <location evidence="1">Cell membrane</location>
        <topology evidence="1">Single-pass type I membrane protein</topology>
    </subcellularLocation>
</comment>
<evidence type="ECO:0000256" key="3">
    <source>
        <dbReference type="ARBA" id="ARBA00022475"/>
    </source>
</evidence>
<dbReference type="STRING" id="200361.A0A453MA19"/>
<keyword evidence="4" id="KW-0433">Leucine-rich repeat</keyword>
<dbReference type="FunFam" id="3.80.10.10:FF:000095">
    <property type="entry name" value="LRR receptor-like serine/threonine-protein kinase GSO1"/>
    <property type="match status" value="2"/>
</dbReference>
<keyword evidence="8" id="KW-0677">Repeat</keyword>
<reference evidence="16" key="4">
    <citation type="submission" date="2019-03" db="UniProtKB">
        <authorList>
            <consortium name="EnsemblPlants"/>
        </authorList>
    </citation>
    <scope>IDENTIFICATION</scope>
</reference>
<dbReference type="EnsemblPlants" id="AET5Gv21112200.1">
    <property type="protein sequence ID" value="AET5Gv21112200.1"/>
    <property type="gene ID" value="AET5Gv21112200"/>
</dbReference>
<evidence type="ECO:0000259" key="14">
    <source>
        <dbReference type="Pfam" id="PF08263"/>
    </source>
</evidence>
<evidence type="ECO:0000256" key="12">
    <source>
        <dbReference type="SAM" id="Phobius"/>
    </source>
</evidence>
<dbReference type="SMART" id="SM00369">
    <property type="entry name" value="LRR_TYP"/>
    <property type="match status" value="13"/>
</dbReference>
<evidence type="ECO:0000259" key="15">
    <source>
        <dbReference type="Pfam" id="PF23598"/>
    </source>
</evidence>
<dbReference type="AlphaFoldDB" id="A0A453MA19"/>
<evidence type="ECO:0000256" key="5">
    <source>
        <dbReference type="ARBA" id="ARBA00022626"/>
    </source>
</evidence>
<keyword evidence="11" id="KW-0325">Glycoprotein</keyword>
<dbReference type="InterPro" id="IPR013210">
    <property type="entry name" value="LRR_N_plant-typ"/>
</dbReference>
<feature type="signal peptide" evidence="13">
    <location>
        <begin position="1"/>
        <end position="30"/>
    </location>
</feature>
<feature type="chain" id="PRO_5019358136" evidence="13">
    <location>
        <begin position="31"/>
        <end position="951"/>
    </location>
</feature>
<dbReference type="Pfam" id="PF00560">
    <property type="entry name" value="LRR_1"/>
    <property type="match status" value="6"/>
</dbReference>
<evidence type="ECO:0000313" key="16">
    <source>
        <dbReference type="EnsemblPlants" id="AET5Gv21112200.1"/>
    </source>
</evidence>
<feature type="transmembrane region" description="Helical" evidence="12">
    <location>
        <begin position="894"/>
        <end position="917"/>
    </location>
</feature>
<reference evidence="16" key="5">
    <citation type="journal article" date="2021" name="G3 (Bethesda)">
        <title>Aegilops tauschii genome assembly Aet v5.0 features greater sequence contiguity and improved annotation.</title>
        <authorList>
            <person name="Wang L."/>
            <person name="Zhu T."/>
            <person name="Rodriguez J.C."/>
            <person name="Deal K.R."/>
            <person name="Dubcovsky J."/>
            <person name="McGuire P.E."/>
            <person name="Lux T."/>
            <person name="Spannagl M."/>
            <person name="Mayer K.F.X."/>
            <person name="Baldrich P."/>
            <person name="Meyers B.C."/>
            <person name="Huo N."/>
            <person name="Gu Y.Q."/>
            <person name="Zhou H."/>
            <person name="Devos K.M."/>
            <person name="Bennetzen J.L."/>
            <person name="Unver T."/>
            <person name="Budak H."/>
            <person name="Gulick P.J."/>
            <person name="Galiba G."/>
            <person name="Kalapos B."/>
            <person name="Nelson D.R."/>
            <person name="Li P."/>
            <person name="You F.M."/>
            <person name="Luo M.C."/>
            <person name="Dvorak J."/>
        </authorList>
    </citation>
    <scope>NUCLEOTIDE SEQUENCE [LARGE SCALE GENOMIC DNA]</scope>
    <source>
        <strain evidence="16">cv. AL8/78</strain>
    </source>
</reference>
<dbReference type="PANTHER" id="PTHR48063:SF28">
    <property type="entry name" value="LEUCINE-RICH REPEAT-CONTAINING N-TERMINAL PLANT-TYPE DOMAIN-CONTAINING PROTEIN"/>
    <property type="match status" value="1"/>
</dbReference>
<evidence type="ECO:0000256" key="11">
    <source>
        <dbReference type="ARBA" id="ARBA00023180"/>
    </source>
</evidence>
<organism evidence="16 17">
    <name type="scientific">Aegilops tauschii subsp. strangulata</name>
    <name type="common">Goatgrass</name>
    <dbReference type="NCBI Taxonomy" id="200361"/>
    <lineage>
        <taxon>Eukaryota</taxon>
        <taxon>Viridiplantae</taxon>
        <taxon>Streptophyta</taxon>
        <taxon>Embryophyta</taxon>
        <taxon>Tracheophyta</taxon>
        <taxon>Spermatophyta</taxon>
        <taxon>Magnoliopsida</taxon>
        <taxon>Liliopsida</taxon>
        <taxon>Poales</taxon>
        <taxon>Poaceae</taxon>
        <taxon>BOP clade</taxon>
        <taxon>Pooideae</taxon>
        <taxon>Triticodae</taxon>
        <taxon>Triticeae</taxon>
        <taxon>Triticinae</taxon>
        <taxon>Aegilops</taxon>
    </lineage>
</organism>
<keyword evidence="7 13" id="KW-0732">Signal</keyword>
<sequence>PFVRPPPKMASPRPAILLATWCLIFLRSWSAPAVPALRPPPPPSAPGGTLCIPREHDALLAFKAGLTDPSNYLSSWRAEEDCCRWMGVGCSNRTGHVIKLEVKSDGAIGGEISSSLLTLRHLKHLDLSSNYFGGRSIPQFIGDLRSLTHLALTDSFFGGRIPPHLGNLSNLVSLDLSILGCCSPDLLWVTHLQKLQHLDMAEVDLSAAVNWTHDVNMLPSLVTLELTSCGLRNIMPLPLHSNLTSLETLDLDSNSFNSSFGANYLAWELPALQLFYMDRCGIVGSIPDAVGNLTSMQSLSLNYNNFFGMVPSTFKKLKRLQVLHLFENFISGGTQDLFYRLPGDELQELYLDHNNLTGTLPDRLEQFSSLSTLWLSNNKLSGEIPVGIGKLANLTELWLDSNNLHGTVTEDHFTNLTSLKHLWLSGNSITMLVNNTWSTPFSLTSAGFRSCILGPLFPAWIIQPTLGTLDISNTGIHDSIPEIFWFDLYRCEVLDLSENQIFGMLPTFFLFGGMEAVISDISSNQLVGPIPTLPVNLTLLDLSGNNLSGALPSDIGAPTIEILMLFKNSFSGTIPCSLFELQNLQFLDLSENQLNGTLANCLHAPKTSNVTMLNLNNNNLSGRIPSFLQRCKELKFLDLAYNEFSGSLPTWIGSKLPSLAFLRLRSNMLSGGIPGELTRMHGLQYLDIASNNISGNIPWSLGNLLAMAHTPDQEGALFKIVNFGIVSVYKYTDVYTDSLSVVTKGQQLEYTTGIAYMVNIDFSCNSLTGKIPHEIGMLSALTNLNLSWNHLSSTIPVTIGELRALESLDLSHNELSGQIPTSMADLTSLAHLNLSYNNLTGTIPSGNQLQTLDDASIYAGNPGLCGPPVSRNCSGPEITPWTPENRHEGMSDALSLYLGIGTGFVAGLWIIFCSFLFKRSWRIIWFSLFDRVCDWVYVRVAVSWASFTRKE</sequence>
<feature type="domain" description="Disease resistance R13L4/SHOC-2-like LRR" evidence="15">
    <location>
        <begin position="239"/>
        <end position="471"/>
    </location>
</feature>
<comment type="similarity">
    <text evidence="2">Belongs to the RLP family.</text>
</comment>
<evidence type="ECO:0000256" key="13">
    <source>
        <dbReference type="SAM" id="SignalP"/>
    </source>
</evidence>
<protein>
    <submittedName>
        <fullName evidence="16">Uncharacterized protein</fullName>
    </submittedName>
</protein>
<keyword evidence="5" id="KW-1070">Brassinosteroid signaling pathway</keyword>
<dbReference type="InterPro" id="IPR055414">
    <property type="entry name" value="LRR_R13L4/SHOC2-like"/>
</dbReference>
<dbReference type="Pfam" id="PF13855">
    <property type="entry name" value="LRR_8"/>
    <property type="match status" value="1"/>
</dbReference>
<dbReference type="SUPFAM" id="SSF52058">
    <property type="entry name" value="L domain-like"/>
    <property type="match status" value="2"/>
</dbReference>
<evidence type="ECO:0000313" key="17">
    <source>
        <dbReference type="Proteomes" id="UP000015105"/>
    </source>
</evidence>
<keyword evidence="3" id="KW-1003">Cell membrane</keyword>
<reference evidence="17" key="2">
    <citation type="journal article" date="2017" name="Nat. Plants">
        <title>The Aegilops tauschii genome reveals multiple impacts of transposons.</title>
        <authorList>
            <person name="Zhao G."/>
            <person name="Zou C."/>
            <person name="Li K."/>
            <person name="Wang K."/>
            <person name="Li T."/>
            <person name="Gao L."/>
            <person name="Zhang X."/>
            <person name="Wang H."/>
            <person name="Yang Z."/>
            <person name="Liu X."/>
            <person name="Jiang W."/>
            <person name="Mao L."/>
            <person name="Kong X."/>
            <person name="Jiao Y."/>
            <person name="Jia J."/>
        </authorList>
    </citation>
    <scope>NUCLEOTIDE SEQUENCE [LARGE SCALE GENOMIC DNA]</scope>
    <source>
        <strain evidence="17">cv. AL8/78</strain>
    </source>
</reference>
<keyword evidence="6 12" id="KW-0812">Transmembrane</keyword>
<accession>A0A453MA19</accession>
<evidence type="ECO:0000256" key="2">
    <source>
        <dbReference type="ARBA" id="ARBA00009592"/>
    </source>
</evidence>
<dbReference type="FunFam" id="3.80.10.10:FF:000111">
    <property type="entry name" value="LRR receptor-like serine/threonine-protein kinase ERECTA"/>
    <property type="match status" value="1"/>
</dbReference>
<dbReference type="GO" id="GO:0005886">
    <property type="term" value="C:plasma membrane"/>
    <property type="evidence" value="ECO:0007669"/>
    <property type="project" value="UniProtKB-SubCell"/>
</dbReference>
<evidence type="ECO:0000256" key="8">
    <source>
        <dbReference type="ARBA" id="ARBA00022737"/>
    </source>
</evidence>
<reference evidence="16" key="3">
    <citation type="journal article" date="2017" name="Nature">
        <title>Genome sequence of the progenitor of the wheat D genome Aegilops tauschii.</title>
        <authorList>
            <person name="Luo M.C."/>
            <person name="Gu Y.Q."/>
            <person name="Puiu D."/>
            <person name="Wang H."/>
            <person name="Twardziok S.O."/>
            <person name="Deal K.R."/>
            <person name="Huo N."/>
            <person name="Zhu T."/>
            <person name="Wang L."/>
            <person name="Wang Y."/>
            <person name="McGuire P.E."/>
            <person name="Liu S."/>
            <person name="Long H."/>
            <person name="Ramasamy R.K."/>
            <person name="Rodriguez J.C."/>
            <person name="Van S.L."/>
            <person name="Yuan L."/>
            <person name="Wang Z."/>
            <person name="Xia Z."/>
            <person name="Xiao L."/>
            <person name="Anderson O.D."/>
            <person name="Ouyang S."/>
            <person name="Liang Y."/>
            <person name="Zimin A.V."/>
            <person name="Pertea G."/>
            <person name="Qi P."/>
            <person name="Bennetzen J.L."/>
            <person name="Dai X."/>
            <person name="Dawson M.W."/>
            <person name="Muller H.G."/>
            <person name="Kugler K."/>
            <person name="Rivarola-Duarte L."/>
            <person name="Spannagl M."/>
            <person name="Mayer K.F.X."/>
            <person name="Lu F.H."/>
            <person name="Bevan M.W."/>
            <person name="Leroy P."/>
            <person name="Li P."/>
            <person name="You F.M."/>
            <person name="Sun Q."/>
            <person name="Liu Z."/>
            <person name="Lyons E."/>
            <person name="Wicker T."/>
            <person name="Salzberg S.L."/>
            <person name="Devos K.M."/>
            <person name="Dvorak J."/>
        </authorList>
    </citation>
    <scope>NUCLEOTIDE SEQUENCE [LARGE SCALE GENOMIC DNA]</scope>
    <source>
        <strain evidence="16">cv. AL8/78</strain>
    </source>
</reference>
<dbReference type="Pfam" id="PF08263">
    <property type="entry name" value="LRRNT_2"/>
    <property type="match status" value="1"/>
</dbReference>
<dbReference type="PRINTS" id="PR00019">
    <property type="entry name" value="LEURICHRPT"/>
</dbReference>
<dbReference type="PANTHER" id="PTHR48063">
    <property type="entry name" value="LRR RECEPTOR-LIKE KINASE"/>
    <property type="match status" value="1"/>
</dbReference>
<dbReference type="Proteomes" id="UP000015105">
    <property type="component" value="Chromosome 5D"/>
</dbReference>
<reference evidence="17" key="1">
    <citation type="journal article" date="2014" name="Science">
        <title>Ancient hybridizations among the ancestral genomes of bread wheat.</title>
        <authorList>
            <consortium name="International Wheat Genome Sequencing Consortium,"/>
            <person name="Marcussen T."/>
            <person name="Sandve S.R."/>
            <person name="Heier L."/>
            <person name="Spannagl M."/>
            <person name="Pfeifer M."/>
            <person name="Jakobsen K.S."/>
            <person name="Wulff B.B."/>
            <person name="Steuernagel B."/>
            <person name="Mayer K.F."/>
            <person name="Olsen O.A."/>
        </authorList>
    </citation>
    <scope>NUCLEOTIDE SEQUENCE [LARGE SCALE GENOMIC DNA]</scope>
    <source>
        <strain evidence="17">cv. AL8/78</strain>
    </source>
</reference>
<evidence type="ECO:0000256" key="6">
    <source>
        <dbReference type="ARBA" id="ARBA00022692"/>
    </source>
</evidence>
<dbReference type="Pfam" id="PF23598">
    <property type="entry name" value="LRR_14"/>
    <property type="match status" value="1"/>
</dbReference>
<dbReference type="InterPro" id="IPR003591">
    <property type="entry name" value="Leu-rich_rpt_typical-subtyp"/>
</dbReference>
<dbReference type="GO" id="GO:0009742">
    <property type="term" value="P:brassinosteroid mediated signaling pathway"/>
    <property type="evidence" value="ECO:0007669"/>
    <property type="project" value="UniProtKB-KW"/>
</dbReference>
<dbReference type="Gramene" id="AET5Gv21112200.1">
    <property type="protein sequence ID" value="AET5Gv21112200.1"/>
    <property type="gene ID" value="AET5Gv21112200"/>
</dbReference>
<feature type="domain" description="Leucine-rich repeat-containing N-terminal plant-type" evidence="14">
    <location>
        <begin position="54"/>
        <end position="91"/>
    </location>
</feature>
<dbReference type="InterPro" id="IPR046956">
    <property type="entry name" value="RLP23-like"/>
</dbReference>
<evidence type="ECO:0000256" key="10">
    <source>
        <dbReference type="ARBA" id="ARBA00023136"/>
    </source>
</evidence>
<dbReference type="Gene3D" id="3.80.10.10">
    <property type="entry name" value="Ribonuclease Inhibitor"/>
    <property type="match status" value="4"/>
</dbReference>
<evidence type="ECO:0000256" key="9">
    <source>
        <dbReference type="ARBA" id="ARBA00022989"/>
    </source>
</evidence>